<evidence type="ECO:0000256" key="1">
    <source>
        <dbReference type="SAM" id="Phobius"/>
    </source>
</evidence>
<keyword evidence="1" id="KW-1133">Transmembrane helix</keyword>
<evidence type="ECO:0000313" key="4">
    <source>
        <dbReference type="Proteomes" id="UP001595886"/>
    </source>
</evidence>
<dbReference type="Pfam" id="PF01926">
    <property type="entry name" value="MMR_HSR1"/>
    <property type="match status" value="1"/>
</dbReference>
<dbReference type="PANTHER" id="PTHR42714:SF2">
    <property type="entry name" value="TRNA MODIFICATION GTPASE GTPBP3, MITOCHONDRIAL"/>
    <property type="match status" value="1"/>
</dbReference>
<sequence>MSKPRLPLRLILFAAIAVGGAVLIGLVVATLNSLLEFYQRLVELPLWLRLPLIAAVALAVGALAWLLWRLARPAPKTSARAPIPVSRSDVDARLDTLRRRRAETAALEAELVELDRRRDLGEIYVALFGEISTGKSSLIRALAPQAAPQIDVRGGTTRAVAHHRGVLPDGRELILADVPGSGEVDGQVHEQLARDEALRAHAAIYLCASDLTRAQDAELTWLAGFGKPIVLALNKADLYSDAERDALLRRFAQRYAKQARAIVAISAGGSERYERTLADGRREKVERERTADIAALQEALDGFARAGAAALEPAREAAVLAEVGRRSDELSRAVAARESAETVTKYTRRAVVGALAAVAPGSDILIQGALGTALVRELARIHGVPIRELDVEALLARVGLTVRSTTAIVLAIAGNALKAFPGLGTLGGGVLHAIAYGLVFDSLGNALAATLAERASLDAADVETRVRVLLAEPARERVERVARIAWEAVRGDGTDTADR</sequence>
<protein>
    <submittedName>
        <fullName evidence="3">GTPase</fullName>
    </submittedName>
</protein>
<feature type="transmembrane region" description="Helical" evidence="1">
    <location>
        <begin position="12"/>
        <end position="34"/>
    </location>
</feature>
<gene>
    <name evidence="3" type="ORF">ACFO6Q_00275</name>
</gene>
<proteinExistence type="predicted"/>
<feature type="domain" description="G" evidence="2">
    <location>
        <begin position="125"/>
        <end position="235"/>
    </location>
</feature>
<dbReference type="PANTHER" id="PTHR42714">
    <property type="entry name" value="TRNA MODIFICATION GTPASE GTPBP3"/>
    <property type="match status" value="1"/>
</dbReference>
<keyword evidence="4" id="KW-1185">Reference proteome</keyword>
<reference evidence="4" key="1">
    <citation type="journal article" date="2019" name="Int. J. Syst. Evol. Microbiol.">
        <title>The Global Catalogue of Microorganisms (GCM) 10K type strain sequencing project: providing services to taxonomists for standard genome sequencing and annotation.</title>
        <authorList>
            <consortium name="The Broad Institute Genomics Platform"/>
            <consortium name="The Broad Institute Genome Sequencing Center for Infectious Disease"/>
            <person name="Wu L."/>
            <person name="Ma J."/>
        </authorList>
    </citation>
    <scope>NUCLEOTIDE SEQUENCE [LARGE SCALE GENOMIC DNA]</scope>
    <source>
        <strain evidence="4">CCUG 30340</strain>
    </source>
</reference>
<keyword evidence="1" id="KW-0472">Membrane</keyword>
<keyword evidence="1" id="KW-0812">Transmembrane</keyword>
<feature type="transmembrane region" description="Helical" evidence="1">
    <location>
        <begin position="46"/>
        <end position="68"/>
    </location>
</feature>
<dbReference type="EMBL" id="JBHSHD010000001">
    <property type="protein sequence ID" value="MFC4818740.1"/>
    <property type="molecule type" value="Genomic_DNA"/>
</dbReference>
<evidence type="ECO:0000259" key="2">
    <source>
        <dbReference type="Pfam" id="PF01926"/>
    </source>
</evidence>
<organism evidence="3 4">
    <name type="scientific">Dokdonella ginsengisoli</name>
    <dbReference type="NCBI Taxonomy" id="363846"/>
    <lineage>
        <taxon>Bacteria</taxon>
        <taxon>Pseudomonadati</taxon>
        <taxon>Pseudomonadota</taxon>
        <taxon>Gammaproteobacteria</taxon>
        <taxon>Lysobacterales</taxon>
        <taxon>Rhodanobacteraceae</taxon>
        <taxon>Dokdonella</taxon>
    </lineage>
</organism>
<evidence type="ECO:0000313" key="3">
    <source>
        <dbReference type="EMBL" id="MFC4818740.1"/>
    </source>
</evidence>
<name>A0ABV9QN62_9GAMM</name>
<dbReference type="Gene3D" id="3.40.50.300">
    <property type="entry name" value="P-loop containing nucleotide triphosphate hydrolases"/>
    <property type="match status" value="1"/>
</dbReference>
<comment type="caution">
    <text evidence="3">The sequence shown here is derived from an EMBL/GenBank/DDBJ whole genome shotgun (WGS) entry which is preliminary data.</text>
</comment>
<dbReference type="SUPFAM" id="SSF52540">
    <property type="entry name" value="P-loop containing nucleoside triphosphate hydrolases"/>
    <property type="match status" value="1"/>
</dbReference>
<accession>A0ABV9QN62</accession>
<dbReference type="Proteomes" id="UP001595886">
    <property type="component" value="Unassembled WGS sequence"/>
</dbReference>
<dbReference type="InterPro" id="IPR027417">
    <property type="entry name" value="P-loop_NTPase"/>
</dbReference>
<dbReference type="RefSeq" id="WP_380018469.1">
    <property type="nucleotide sequence ID" value="NZ_JBHSHD010000001.1"/>
</dbReference>
<dbReference type="InterPro" id="IPR006073">
    <property type="entry name" value="GTP-bd"/>
</dbReference>